<dbReference type="InterPro" id="IPR004046">
    <property type="entry name" value="GST_C"/>
</dbReference>
<dbReference type="Gene3D" id="1.20.1050.10">
    <property type="match status" value="1"/>
</dbReference>
<dbReference type="InterPro" id="IPR036249">
    <property type="entry name" value="Thioredoxin-like_sf"/>
</dbReference>
<comment type="similarity">
    <text evidence="3">Belongs to the GST superfamily.</text>
</comment>
<protein>
    <submittedName>
        <fullName evidence="6">Glutathione S-transferase, putative</fullName>
    </submittedName>
</protein>
<evidence type="ECO:0000313" key="6">
    <source>
        <dbReference type="EMBL" id="CUI12715.1"/>
    </source>
</evidence>
<keyword evidence="7" id="KW-1185">Reference proteome</keyword>
<dbReference type="PANTHER" id="PTHR43917">
    <property type="match status" value="1"/>
</dbReference>
<dbReference type="InterPro" id="IPR004045">
    <property type="entry name" value="Glutathione_S-Trfase_N"/>
</dbReference>
<proteinExistence type="inferred from homology"/>
<dbReference type="OMA" id="IQQPMSK"/>
<feature type="domain" description="GST N-terminal" evidence="4">
    <location>
        <begin position="3"/>
        <end position="91"/>
    </location>
</feature>
<dbReference type="GO" id="GO:0005737">
    <property type="term" value="C:cytoplasm"/>
    <property type="evidence" value="ECO:0007669"/>
    <property type="project" value="UniProtKB-SubCell"/>
</dbReference>
<evidence type="ECO:0000256" key="3">
    <source>
        <dbReference type="RuleBase" id="RU003494"/>
    </source>
</evidence>
<dbReference type="SFLD" id="SFLDS00019">
    <property type="entry name" value="Glutathione_Transferase_(cytos"/>
    <property type="match status" value="1"/>
</dbReference>
<dbReference type="OrthoDB" id="2309723at2759"/>
<dbReference type="EMBL" id="CYKH01000281">
    <property type="protein sequence ID" value="CUI12715.1"/>
    <property type="molecule type" value="Genomic_DNA"/>
</dbReference>
<dbReference type="SUPFAM" id="SSF52833">
    <property type="entry name" value="Thioredoxin-like"/>
    <property type="match status" value="1"/>
</dbReference>
<reference evidence="7" key="1">
    <citation type="submission" date="2015-09" db="EMBL/GenBank/DDBJ databases">
        <authorList>
            <consortium name="Pathogen Informatics"/>
        </authorList>
    </citation>
    <scope>NUCLEOTIDE SEQUENCE [LARGE SCALE GENOMIC DNA]</scope>
    <source>
        <strain evidence="7">Lake Konstanz</strain>
    </source>
</reference>
<dbReference type="InterPro" id="IPR010987">
    <property type="entry name" value="Glutathione-S-Trfase_C-like"/>
</dbReference>
<dbReference type="SUPFAM" id="SSF47616">
    <property type="entry name" value="GST C-terminal domain-like"/>
    <property type="match status" value="1"/>
</dbReference>
<keyword evidence="2" id="KW-0963">Cytoplasm</keyword>
<dbReference type="AlphaFoldDB" id="A0A0S4KJZ4"/>
<dbReference type="InterPro" id="IPR036282">
    <property type="entry name" value="Glutathione-S-Trfase_C_sf"/>
</dbReference>
<dbReference type="SFLD" id="SFLDG00358">
    <property type="entry name" value="Main_(cytGST)"/>
    <property type="match status" value="1"/>
</dbReference>
<dbReference type="PANTHER" id="PTHR43917:SF8">
    <property type="entry name" value="GH16740P-RELATED"/>
    <property type="match status" value="1"/>
</dbReference>
<sequence length="236" mass="27003">MTHPLTLYGHFLSQPTRAVLWTLAMKGTPYNFVKINPAQNEADTEEFYAKFPTGGVPALHDASAKFDGKPLHLTESNAILAYLSSKNGWSDLYPTDVVLRAKVDQWLHWHHANMRICTNRIFRPRMNIAMGWKQANPLLEGPDILKLLRPSFLVLQHEGLLNSRPFLVGNVPTIADISVYCELDQLFYAKLLDLQDFPDIQSWMKRLQALPHHDEVRRTLFKFIEILNSKSPQSGI</sequence>
<dbReference type="Pfam" id="PF00043">
    <property type="entry name" value="GST_C"/>
    <property type="match status" value="1"/>
</dbReference>
<dbReference type="PROSITE" id="PS50405">
    <property type="entry name" value="GST_CTER"/>
    <property type="match status" value="1"/>
</dbReference>
<comment type="subcellular location">
    <subcellularLocation>
        <location evidence="1">Cytoplasm</location>
    </subcellularLocation>
</comment>
<feature type="domain" description="GST C-terminal" evidence="5">
    <location>
        <begin position="96"/>
        <end position="233"/>
    </location>
</feature>
<dbReference type="GO" id="GO:0004364">
    <property type="term" value="F:glutathione transferase activity"/>
    <property type="evidence" value="ECO:0007669"/>
    <property type="project" value="TreeGrafter"/>
</dbReference>
<name>A0A0S4KJZ4_BODSA</name>
<evidence type="ECO:0000259" key="5">
    <source>
        <dbReference type="PROSITE" id="PS50405"/>
    </source>
</evidence>
<dbReference type="Pfam" id="PF02798">
    <property type="entry name" value="GST_N"/>
    <property type="match status" value="1"/>
</dbReference>
<accession>A0A0S4KJZ4</accession>
<dbReference type="CDD" id="cd00570">
    <property type="entry name" value="GST_N_family"/>
    <property type="match status" value="1"/>
</dbReference>
<dbReference type="InterPro" id="IPR040079">
    <property type="entry name" value="Glutathione_S-Trfase"/>
</dbReference>
<organism evidence="6 7">
    <name type="scientific">Bodo saltans</name>
    <name type="common">Flagellated protozoan</name>
    <dbReference type="NCBI Taxonomy" id="75058"/>
    <lineage>
        <taxon>Eukaryota</taxon>
        <taxon>Discoba</taxon>
        <taxon>Euglenozoa</taxon>
        <taxon>Kinetoplastea</taxon>
        <taxon>Metakinetoplastina</taxon>
        <taxon>Eubodonida</taxon>
        <taxon>Bodonidae</taxon>
        <taxon>Bodo</taxon>
    </lineage>
</organism>
<dbReference type="GO" id="GO:0006749">
    <property type="term" value="P:glutathione metabolic process"/>
    <property type="evidence" value="ECO:0007669"/>
    <property type="project" value="TreeGrafter"/>
</dbReference>
<evidence type="ECO:0000256" key="1">
    <source>
        <dbReference type="ARBA" id="ARBA00004496"/>
    </source>
</evidence>
<dbReference type="Proteomes" id="UP000051952">
    <property type="component" value="Unassembled WGS sequence"/>
</dbReference>
<dbReference type="PROSITE" id="PS50404">
    <property type="entry name" value="GST_NTER"/>
    <property type="match status" value="1"/>
</dbReference>
<dbReference type="VEuPathDB" id="TriTrypDB:BSAL_60925"/>
<evidence type="ECO:0000256" key="2">
    <source>
        <dbReference type="ARBA" id="ARBA00022490"/>
    </source>
</evidence>
<evidence type="ECO:0000259" key="4">
    <source>
        <dbReference type="PROSITE" id="PS50404"/>
    </source>
</evidence>
<keyword evidence="6" id="KW-0808">Transferase</keyword>
<dbReference type="Gene3D" id="3.40.30.10">
    <property type="entry name" value="Glutaredoxin"/>
    <property type="match status" value="1"/>
</dbReference>
<dbReference type="InterPro" id="IPR051369">
    <property type="entry name" value="GST_Theta"/>
</dbReference>
<gene>
    <name evidence="6" type="ORF">BSAL_60925</name>
</gene>
<evidence type="ECO:0000313" key="7">
    <source>
        <dbReference type="Proteomes" id="UP000051952"/>
    </source>
</evidence>